<dbReference type="OMA" id="SKYFYPA"/>
<keyword evidence="5" id="KW-0067">ATP-binding</keyword>
<dbReference type="Proteomes" id="UP000002669">
    <property type="component" value="Unassembled WGS sequence"/>
</dbReference>
<gene>
    <name evidence="7" type="ORF">MGYG_00014</name>
</gene>
<dbReference type="PROSITE" id="PS50011">
    <property type="entry name" value="PROTEIN_KINASE_DOM"/>
    <property type="match status" value="1"/>
</dbReference>
<evidence type="ECO:0000313" key="8">
    <source>
        <dbReference type="Proteomes" id="UP000002669"/>
    </source>
</evidence>
<name>E5R1X7_ARTGP</name>
<dbReference type="GO" id="GO:0005524">
    <property type="term" value="F:ATP binding"/>
    <property type="evidence" value="ECO:0007669"/>
    <property type="project" value="UniProtKB-KW"/>
</dbReference>
<organism evidence="8">
    <name type="scientific">Arthroderma gypseum (strain ATCC MYA-4604 / CBS 118893)</name>
    <name type="common">Microsporum gypseum</name>
    <dbReference type="NCBI Taxonomy" id="535722"/>
    <lineage>
        <taxon>Eukaryota</taxon>
        <taxon>Fungi</taxon>
        <taxon>Dikarya</taxon>
        <taxon>Ascomycota</taxon>
        <taxon>Pezizomycotina</taxon>
        <taxon>Eurotiomycetes</taxon>
        <taxon>Eurotiomycetidae</taxon>
        <taxon>Onygenales</taxon>
        <taxon>Arthrodermataceae</taxon>
        <taxon>Nannizzia</taxon>
    </lineage>
</organism>
<dbReference type="PANTHER" id="PTHR45646">
    <property type="entry name" value="SERINE/THREONINE-PROTEIN KINASE DOA-RELATED"/>
    <property type="match status" value="1"/>
</dbReference>
<evidence type="ECO:0000313" key="7">
    <source>
        <dbReference type="EMBL" id="EFQ96970.1"/>
    </source>
</evidence>
<dbReference type="HOGENOM" id="CLU_000288_81_1_1"/>
<keyword evidence="8" id="KW-1185">Reference proteome</keyword>
<dbReference type="InterPro" id="IPR011009">
    <property type="entry name" value="Kinase-like_dom_sf"/>
</dbReference>
<dbReference type="Pfam" id="PF00069">
    <property type="entry name" value="Pkinase"/>
    <property type="match status" value="1"/>
</dbReference>
<protein>
    <submittedName>
        <fullName evidence="7">CMGC/CLK protein kinase</fullName>
    </submittedName>
</protein>
<keyword evidence="4 7" id="KW-0418">Kinase</keyword>
<proteinExistence type="predicted"/>
<dbReference type="STRING" id="535722.E5R1X7"/>
<reference evidence="8" key="1">
    <citation type="journal article" date="2012" name="MBio">
        <title>Comparative genome analysis of Trichophyton rubrum and related dermatophytes reveals candidate genes involved in infection.</title>
        <authorList>
            <person name="Martinez D.A."/>
            <person name="Oliver B.G."/>
            <person name="Graeser Y."/>
            <person name="Goldberg J.M."/>
            <person name="Li W."/>
            <person name="Martinez-Rossi N.M."/>
            <person name="Monod M."/>
            <person name="Shelest E."/>
            <person name="Barton R.C."/>
            <person name="Birch E."/>
            <person name="Brakhage A.A."/>
            <person name="Chen Z."/>
            <person name="Gurr S.J."/>
            <person name="Heiman D."/>
            <person name="Heitman J."/>
            <person name="Kosti I."/>
            <person name="Rossi A."/>
            <person name="Saif S."/>
            <person name="Samalova M."/>
            <person name="Saunders C.W."/>
            <person name="Shea T."/>
            <person name="Summerbell R.C."/>
            <person name="Xu J."/>
            <person name="Young S."/>
            <person name="Zeng Q."/>
            <person name="Birren B.W."/>
            <person name="Cuomo C.A."/>
            <person name="White T.C."/>
        </authorList>
    </citation>
    <scope>NUCLEOTIDE SEQUENCE [LARGE SCALE GENOMIC DNA]</scope>
    <source>
        <strain evidence="8">ATCC MYA-4604 / CBS 118893</strain>
    </source>
</reference>
<dbReference type="GO" id="GO:0005634">
    <property type="term" value="C:nucleus"/>
    <property type="evidence" value="ECO:0007669"/>
    <property type="project" value="TreeGrafter"/>
</dbReference>
<accession>E5R1X7</accession>
<evidence type="ECO:0000256" key="3">
    <source>
        <dbReference type="ARBA" id="ARBA00022741"/>
    </source>
</evidence>
<dbReference type="GO" id="GO:0004674">
    <property type="term" value="F:protein serine/threonine kinase activity"/>
    <property type="evidence" value="ECO:0007669"/>
    <property type="project" value="UniProtKB-KW"/>
</dbReference>
<dbReference type="InterPro" id="IPR000719">
    <property type="entry name" value="Prot_kinase_dom"/>
</dbReference>
<dbReference type="GO" id="GO:0043484">
    <property type="term" value="P:regulation of RNA splicing"/>
    <property type="evidence" value="ECO:0007669"/>
    <property type="project" value="TreeGrafter"/>
</dbReference>
<dbReference type="AlphaFoldDB" id="E5R1X7"/>
<dbReference type="InterPro" id="IPR051175">
    <property type="entry name" value="CLK_kinases"/>
</dbReference>
<sequence length="302" mass="34908">MREPLWIFQKRFVSRQIPLPIAKMYIYFLLVGLDYLHSECKVVHADLKLDNILMSFESEEILGTFINQKHQMEYKTDEKSGRTTYRCNNDFGPLNMKKFTSLIPKITDFGLSARLDELDTRNDLVGGQLYSYPIQPDYYRAPEVILGCGWDAKADIWNFGVLLWNILGGKELFQQVHDKNGLYDAKLHLGEMIALLGTPPTALIARSEAMSRCNWPEHLTNTTGKLCNNPQEFFGGPFFNSEGEFFYNELIPSRNLESGIQFLEDSEKETFLSFVSQMLVWHPDERKTARELIEHPFLKLSS</sequence>
<dbReference type="VEuPathDB" id="FungiDB:MGYG_00014"/>
<keyword evidence="3" id="KW-0547">Nucleotide-binding</keyword>
<dbReference type="OrthoDB" id="5979581at2759"/>
<dbReference type="RefSeq" id="XP_003175922.1">
    <property type="nucleotide sequence ID" value="XM_003175874.1"/>
</dbReference>
<dbReference type="eggNOG" id="KOG0671">
    <property type="taxonomic scope" value="Eukaryota"/>
</dbReference>
<dbReference type="SUPFAM" id="SSF56112">
    <property type="entry name" value="Protein kinase-like (PK-like)"/>
    <property type="match status" value="1"/>
</dbReference>
<dbReference type="GeneID" id="10031262"/>
<evidence type="ECO:0000256" key="5">
    <source>
        <dbReference type="ARBA" id="ARBA00022840"/>
    </source>
</evidence>
<keyword evidence="2" id="KW-0808">Transferase</keyword>
<dbReference type="PROSITE" id="PS00108">
    <property type="entry name" value="PROTEIN_KINASE_ST"/>
    <property type="match status" value="1"/>
</dbReference>
<dbReference type="SMART" id="SM00220">
    <property type="entry name" value="S_TKc"/>
    <property type="match status" value="1"/>
</dbReference>
<dbReference type="PANTHER" id="PTHR45646:SF11">
    <property type="entry name" value="SERINE_THREONINE-PROTEIN KINASE DOA"/>
    <property type="match status" value="1"/>
</dbReference>
<dbReference type="InParanoid" id="E5R1X7"/>
<evidence type="ECO:0000256" key="2">
    <source>
        <dbReference type="ARBA" id="ARBA00022679"/>
    </source>
</evidence>
<dbReference type="Gene3D" id="1.10.510.10">
    <property type="entry name" value="Transferase(Phosphotransferase) domain 1"/>
    <property type="match status" value="1"/>
</dbReference>
<keyword evidence="1" id="KW-0723">Serine/threonine-protein kinase</keyword>
<dbReference type="EMBL" id="DS989822">
    <property type="protein sequence ID" value="EFQ96970.1"/>
    <property type="molecule type" value="Genomic_DNA"/>
</dbReference>
<evidence type="ECO:0000256" key="4">
    <source>
        <dbReference type="ARBA" id="ARBA00022777"/>
    </source>
</evidence>
<evidence type="ECO:0000259" key="6">
    <source>
        <dbReference type="PROSITE" id="PS50011"/>
    </source>
</evidence>
<evidence type="ECO:0000256" key="1">
    <source>
        <dbReference type="ARBA" id="ARBA00022527"/>
    </source>
</evidence>
<feature type="domain" description="Protein kinase" evidence="6">
    <location>
        <begin position="1"/>
        <end position="298"/>
    </location>
</feature>
<dbReference type="InterPro" id="IPR008271">
    <property type="entry name" value="Ser/Thr_kinase_AS"/>
</dbReference>
<dbReference type="FunFam" id="1.10.510.10:FF:001913">
    <property type="entry name" value="Serine/threonine-protein kinase, putative (AFU_orthologue AFUA_6G02242)"/>
    <property type="match status" value="1"/>
</dbReference>